<evidence type="ECO:0000313" key="4">
    <source>
        <dbReference type="Proteomes" id="UP001172155"/>
    </source>
</evidence>
<evidence type="ECO:0000256" key="1">
    <source>
        <dbReference type="SAM" id="MobiDB-lite"/>
    </source>
</evidence>
<proteinExistence type="predicted"/>
<protein>
    <recommendedName>
        <fullName evidence="2">Gfd2/YDR514C-like C-terminal domain-containing protein</fullName>
    </recommendedName>
</protein>
<dbReference type="Gene3D" id="3.30.420.10">
    <property type="entry name" value="Ribonuclease H-like superfamily/Ribonuclease H"/>
    <property type="match status" value="1"/>
</dbReference>
<dbReference type="AlphaFoldDB" id="A0AA40KBQ2"/>
<feature type="region of interest" description="Disordered" evidence="1">
    <location>
        <begin position="545"/>
        <end position="593"/>
    </location>
</feature>
<keyword evidence="4" id="KW-1185">Reference proteome</keyword>
<dbReference type="SUPFAM" id="SSF53098">
    <property type="entry name" value="Ribonuclease H-like"/>
    <property type="match status" value="1"/>
</dbReference>
<dbReference type="GO" id="GO:0005634">
    <property type="term" value="C:nucleus"/>
    <property type="evidence" value="ECO:0007669"/>
    <property type="project" value="TreeGrafter"/>
</dbReference>
<dbReference type="InterPro" id="IPR048519">
    <property type="entry name" value="Gfd2/YDR514C-like_C"/>
</dbReference>
<evidence type="ECO:0000259" key="2">
    <source>
        <dbReference type="Pfam" id="PF21762"/>
    </source>
</evidence>
<dbReference type="PANTHER" id="PTHR28083:SF1">
    <property type="entry name" value="GOOD FOR FULL DBP5 ACTIVITY PROTEIN 2"/>
    <property type="match status" value="1"/>
</dbReference>
<evidence type="ECO:0000313" key="3">
    <source>
        <dbReference type="EMBL" id="KAK0753359.1"/>
    </source>
</evidence>
<comment type="caution">
    <text evidence="3">The sequence shown here is derived from an EMBL/GenBank/DDBJ whole genome shotgun (WGS) entry which is preliminary data.</text>
</comment>
<sequence length="593" mass="65940">MGTNNGTDDFIRRLQNLTGRTDLGVDLESLKLSEQDTSIEDLTSTAATMGSDENSVNEEEWDSNYSVDICFGLHSLTIEELEANGLQGRTSKLNKARQMASEEPDVVYTSSAITKMERVTWADTGLKQMDLSPEGDVFCPWHLVRAYPDAFVGKANGERCAPYFTLEALHQNRVWDFYYIHNPKNPKLNPVLFVPTFQFKHLLDVINNKLSTLLSIPHGFVSKKFELQFGTGGTPRPRFLELFPPLHPDDNPKKLGPGPQAMFESIMAVATKRVGSKADRSQKNMKKRQTNRKAWGQSVKRMQRYLGLREAITGTSRQPSAAVPTLDLTVPLAAKPDRGVLFVAIDVEAWEHNQGIITEIGLAILDANKLVGVAPGAVASNWFPLIEARHIRVRENSWAVNKTHIRGCPDQFEFGQSDFVPLAQVSRLLASIIDEATVTRADGVKQAQDVVLVFHETSSDVKYLKTVGYDIYNNANLLEIVDTKHMKQSALRSDHATKLESILFQLGLPYGNLHNAGNDAVYTLRAMVGLAVERRVQGLEKLTSKKEEEETHVPFAEWAAGEGWTSGGEETDGGLPERPVPEVDPNAWARGYQ</sequence>
<organism evidence="3 4">
    <name type="scientific">Schizothecium vesticola</name>
    <dbReference type="NCBI Taxonomy" id="314040"/>
    <lineage>
        <taxon>Eukaryota</taxon>
        <taxon>Fungi</taxon>
        <taxon>Dikarya</taxon>
        <taxon>Ascomycota</taxon>
        <taxon>Pezizomycotina</taxon>
        <taxon>Sordariomycetes</taxon>
        <taxon>Sordariomycetidae</taxon>
        <taxon>Sordariales</taxon>
        <taxon>Schizotheciaceae</taxon>
        <taxon>Schizothecium</taxon>
    </lineage>
</organism>
<feature type="domain" description="Gfd2/YDR514C-like C-terminal" evidence="2">
    <location>
        <begin position="342"/>
        <end position="529"/>
    </location>
</feature>
<dbReference type="InterPro" id="IPR040151">
    <property type="entry name" value="Gfd2/YDR514C-like"/>
</dbReference>
<dbReference type="Proteomes" id="UP001172155">
    <property type="component" value="Unassembled WGS sequence"/>
</dbReference>
<dbReference type="Pfam" id="PF21762">
    <property type="entry name" value="DEDDh_C"/>
    <property type="match status" value="1"/>
</dbReference>
<reference evidence="3" key="1">
    <citation type="submission" date="2023-06" db="EMBL/GenBank/DDBJ databases">
        <title>Genome-scale phylogeny and comparative genomics of the fungal order Sordariales.</title>
        <authorList>
            <consortium name="Lawrence Berkeley National Laboratory"/>
            <person name="Hensen N."/>
            <person name="Bonometti L."/>
            <person name="Westerberg I."/>
            <person name="Brannstrom I.O."/>
            <person name="Guillou S."/>
            <person name="Cros-Aarteil S."/>
            <person name="Calhoun S."/>
            <person name="Haridas S."/>
            <person name="Kuo A."/>
            <person name="Mondo S."/>
            <person name="Pangilinan J."/>
            <person name="Riley R."/>
            <person name="LaButti K."/>
            <person name="Andreopoulos B."/>
            <person name="Lipzen A."/>
            <person name="Chen C."/>
            <person name="Yanf M."/>
            <person name="Daum C."/>
            <person name="Ng V."/>
            <person name="Clum A."/>
            <person name="Steindorff A."/>
            <person name="Ohm R."/>
            <person name="Martin F."/>
            <person name="Silar P."/>
            <person name="Natvig D."/>
            <person name="Lalanne C."/>
            <person name="Gautier V."/>
            <person name="Ament-velasquez S.L."/>
            <person name="Kruys A."/>
            <person name="Hutchinson M.I."/>
            <person name="Powell A.J."/>
            <person name="Barry K."/>
            <person name="Miller A.N."/>
            <person name="Grigoriev I.V."/>
            <person name="Debuchy R."/>
            <person name="Gladieux P."/>
            <person name="Thoren M.H."/>
            <person name="Johannesson H."/>
        </authorList>
    </citation>
    <scope>NUCLEOTIDE SEQUENCE</scope>
    <source>
        <strain evidence="3">SMH3187-1</strain>
    </source>
</reference>
<dbReference type="GO" id="GO:0003676">
    <property type="term" value="F:nucleic acid binding"/>
    <property type="evidence" value="ECO:0007669"/>
    <property type="project" value="InterPro"/>
</dbReference>
<gene>
    <name evidence="3" type="ORF">B0T18DRAFT_452092</name>
</gene>
<accession>A0AA40KBQ2</accession>
<name>A0AA40KBQ2_9PEZI</name>
<dbReference type="EMBL" id="JAUKUD010000001">
    <property type="protein sequence ID" value="KAK0753359.1"/>
    <property type="molecule type" value="Genomic_DNA"/>
</dbReference>
<dbReference type="PANTHER" id="PTHR28083">
    <property type="entry name" value="GOOD FOR FULL DBP5 ACTIVITY PROTEIN 2"/>
    <property type="match status" value="1"/>
</dbReference>
<dbReference type="InterPro" id="IPR012337">
    <property type="entry name" value="RNaseH-like_sf"/>
</dbReference>
<dbReference type="InterPro" id="IPR036397">
    <property type="entry name" value="RNaseH_sf"/>
</dbReference>